<feature type="compositionally biased region" description="Polar residues" evidence="4">
    <location>
        <begin position="118"/>
        <end position="134"/>
    </location>
</feature>
<name>A0A5B7FCE5_PORTR</name>
<evidence type="ECO:0000256" key="3">
    <source>
        <dbReference type="RuleBase" id="RU004357"/>
    </source>
</evidence>
<organism evidence="6 7">
    <name type="scientific">Portunus trituberculatus</name>
    <name type="common">Swimming crab</name>
    <name type="synonym">Neptunus trituberculatus</name>
    <dbReference type="NCBI Taxonomy" id="210409"/>
    <lineage>
        <taxon>Eukaryota</taxon>
        <taxon>Metazoa</taxon>
        <taxon>Ecdysozoa</taxon>
        <taxon>Arthropoda</taxon>
        <taxon>Crustacea</taxon>
        <taxon>Multicrustacea</taxon>
        <taxon>Malacostraca</taxon>
        <taxon>Eumalacostraca</taxon>
        <taxon>Eucarida</taxon>
        <taxon>Decapoda</taxon>
        <taxon>Pleocyemata</taxon>
        <taxon>Brachyura</taxon>
        <taxon>Eubrachyura</taxon>
        <taxon>Portunoidea</taxon>
        <taxon>Portunidae</taxon>
        <taxon>Portuninae</taxon>
        <taxon>Portunus</taxon>
    </lineage>
</organism>
<protein>
    <submittedName>
        <fullName evidence="6">Cadherin-1</fullName>
    </submittedName>
</protein>
<dbReference type="GO" id="GO:0005509">
    <property type="term" value="F:calcium ion binding"/>
    <property type="evidence" value="ECO:0007669"/>
    <property type="project" value="InterPro"/>
</dbReference>
<feature type="domain" description="Cadherin Y-type LIR-motif" evidence="5">
    <location>
        <begin position="20"/>
        <end position="76"/>
    </location>
</feature>
<dbReference type="AlphaFoldDB" id="A0A5B7FCE5"/>
<dbReference type="Proteomes" id="UP000324222">
    <property type="component" value="Unassembled WGS sequence"/>
</dbReference>
<dbReference type="Pfam" id="PF01049">
    <property type="entry name" value="CADH_Y-type_LIR"/>
    <property type="match status" value="1"/>
</dbReference>
<evidence type="ECO:0000313" key="7">
    <source>
        <dbReference type="Proteomes" id="UP000324222"/>
    </source>
</evidence>
<evidence type="ECO:0000256" key="4">
    <source>
        <dbReference type="SAM" id="MobiDB-lite"/>
    </source>
</evidence>
<evidence type="ECO:0000259" key="5">
    <source>
        <dbReference type="Pfam" id="PF01049"/>
    </source>
</evidence>
<dbReference type="InterPro" id="IPR027397">
    <property type="entry name" value="Catenin-bd_sf"/>
</dbReference>
<dbReference type="InterPro" id="IPR000233">
    <property type="entry name" value="Cadherin_Y-type_LIR"/>
</dbReference>
<keyword evidence="2" id="KW-1133">Transmembrane helix</keyword>
<keyword evidence="1" id="KW-0812">Transmembrane</keyword>
<dbReference type="GO" id="GO:0007156">
    <property type="term" value="P:homophilic cell adhesion via plasma membrane adhesion molecules"/>
    <property type="evidence" value="ECO:0007669"/>
    <property type="project" value="InterPro"/>
</dbReference>
<reference evidence="6 7" key="1">
    <citation type="submission" date="2019-05" db="EMBL/GenBank/DDBJ databases">
        <title>Another draft genome of Portunus trituberculatus and its Hox gene families provides insights of decapod evolution.</title>
        <authorList>
            <person name="Jeong J.-H."/>
            <person name="Song I."/>
            <person name="Kim S."/>
            <person name="Choi T."/>
            <person name="Kim D."/>
            <person name="Ryu S."/>
            <person name="Kim W."/>
        </authorList>
    </citation>
    <scope>NUCLEOTIDE SEQUENCE [LARGE SCALE GENOMIC DNA]</scope>
    <source>
        <tissue evidence="6">Muscle</tissue>
    </source>
</reference>
<comment type="caution">
    <text evidence="6">The sequence shown here is derived from an EMBL/GenBank/DDBJ whole genome shotgun (WGS) entry which is preliminary data.</text>
</comment>
<sequence>MPEGLSIGDFIDDNIKKVDKDPSDFDDVRHYCYEGDAMSIASLSSIGSGGSTDSNETFDYKNDWGHRFEKLNDIYKRGSDEEDDSDFEFNVPKQRKRVSLPPPISDTSPATSPVDKPVTTSRPTEEPTVTFSGSGSEGGERPAPRATTEAFNPVSPYDEVGGEESWC</sequence>
<evidence type="ECO:0000256" key="2">
    <source>
        <dbReference type="ARBA" id="ARBA00022989"/>
    </source>
</evidence>
<dbReference type="EMBL" id="VSRR010006661">
    <property type="protein sequence ID" value="MPC45290.1"/>
    <property type="molecule type" value="Genomic_DNA"/>
</dbReference>
<keyword evidence="7" id="KW-1185">Reference proteome</keyword>
<gene>
    <name evidence="6" type="primary">CDH1</name>
    <name evidence="6" type="ORF">E2C01_038985</name>
</gene>
<dbReference type="GO" id="GO:0009887">
    <property type="term" value="P:animal organ morphogenesis"/>
    <property type="evidence" value="ECO:0007669"/>
    <property type="project" value="UniProtKB-ARBA"/>
</dbReference>
<feature type="region of interest" description="Disordered" evidence="4">
    <location>
        <begin position="78"/>
        <end position="167"/>
    </location>
</feature>
<proteinExistence type="predicted"/>
<dbReference type="Gene3D" id="4.10.900.10">
    <property type="entry name" value="TCF3-CBD (Catenin binding domain)"/>
    <property type="match status" value="1"/>
</dbReference>
<evidence type="ECO:0000313" key="6">
    <source>
        <dbReference type="EMBL" id="MPC45290.1"/>
    </source>
</evidence>
<evidence type="ECO:0000256" key="1">
    <source>
        <dbReference type="ARBA" id="ARBA00022692"/>
    </source>
</evidence>
<accession>A0A5B7FCE5</accession>
<comment type="function">
    <text evidence="3">Cadherins are calcium-dependent cell adhesion proteins.</text>
</comment>
<dbReference type="OrthoDB" id="6252479at2759"/>
<keyword evidence="2" id="KW-0472">Membrane</keyword>